<name>A0A9K3GL83_9EUKA</name>
<proteinExistence type="predicted"/>
<protein>
    <submittedName>
        <fullName evidence="1">Uncharacterized protein</fullName>
    </submittedName>
</protein>
<gene>
    <name evidence="1" type="ORF">KIPB_008157</name>
</gene>
<evidence type="ECO:0000313" key="1">
    <source>
        <dbReference type="EMBL" id="GIQ86325.1"/>
    </source>
</evidence>
<feature type="non-terminal residue" evidence="1">
    <location>
        <position position="295"/>
    </location>
</feature>
<dbReference type="Proteomes" id="UP000265618">
    <property type="component" value="Unassembled WGS sequence"/>
</dbReference>
<dbReference type="EMBL" id="BDIP01002456">
    <property type="protein sequence ID" value="GIQ86325.1"/>
    <property type="molecule type" value="Genomic_DNA"/>
</dbReference>
<comment type="caution">
    <text evidence="1">The sequence shown here is derived from an EMBL/GenBank/DDBJ whole genome shotgun (WGS) entry which is preliminary data.</text>
</comment>
<feature type="non-terminal residue" evidence="1">
    <location>
        <position position="1"/>
    </location>
</feature>
<organism evidence="1 2">
    <name type="scientific">Kipferlia bialata</name>
    <dbReference type="NCBI Taxonomy" id="797122"/>
    <lineage>
        <taxon>Eukaryota</taxon>
        <taxon>Metamonada</taxon>
        <taxon>Carpediemonas-like organisms</taxon>
        <taxon>Kipferlia</taxon>
    </lineage>
</organism>
<sequence length="295" mass="31675">VPQTLGSAVPISVAFSQRVSAAVDLASDASDGTWYDGVPRPIQKANLDADVRALSQSVIDRPYLELMQASDRWSVSALDVVGPHASQDEIAEHVNVLSGLCATLNAKASDIVRLCQILRQADCFASLKRASRLSLRAALEQTACAHALCTCEVGLLREGLVSDVEALFRHCVSQWGREGREVYRKADLCAIESFYSRPSHVGMALKLLVETSVASTNQAMQQGTLDTDAVRDLTVSLVLIGSAFRDIVQVRDTLSSVLGYQSVSDCPKWIHTLGGPLAELTQSAVRLLPTVLASG</sequence>
<accession>A0A9K3GL83</accession>
<reference evidence="1 2" key="1">
    <citation type="journal article" date="2018" name="PLoS ONE">
        <title>The draft genome of Kipferlia bialata reveals reductive genome evolution in fornicate parasites.</title>
        <authorList>
            <person name="Tanifuji G."/>
            <person name="Takabayashi S."/>
            <person name="Kume K."/>
            <person name="Takagi M."/>
            <person name="Nakayama T."/>
            <person name="Kamikawa R."/>
            <person name="Inagaki Y."/>
            <person name="Hashimoto T."/>
        </authorList>
    </citation>
    <scope>NUCLEOTIDE SEQUENCE [LARGE SCALE GENOMIC DNA]</scope>
    <source>
        <strain evidence="1">NY0173</strain>
    </source>
</reference>
<evidence type="ECO:0000313" key="2">
    <source>
        <dbReference type="Proteomes" id="UP000265618"/>
    </source>
</evidence>
<dbReference type="AlphaFoldDB" id="A0A9K3GL83"/>
<keyword evidence="2" id="KW-1185">Reference proteome</keyword>